<accession>A0A8X6PAP6</accession>
<organism evidence="1 2">
    <name type="scientific">Nephila pilipes</name>
    <name type="common">Giant wood spider</name>
    <name type="synonym">Nephila maculata</name>
    <dbReference type="NCBI Taxonomy" id="299642"/>
    <lineage>
        <taxon>Eukaryota</taxon>
        <taxon>Metazoa</taxon>
        <taxon>Ecdysozoa</taxon>
        <taxon>Arthropoda</taxon>
        <taxon>Chelicerata</taxon>
        <taxon>Arachnida</taxon>
        <taxon>Araneae</taxon>
        <taxon>Araneomorphae</taxon>
        <taxon>Entelegynae</taxon>
        <taxon>Araneoidea</taxon>
        <taxon>Nephilidae</taxon>
        <taxon>Nephila</taxon>
    </lineage>
</organism>
<comment type="caution">
    <text evidence="1">The sequence shown here is derived from an EMBL/GenBank/DDBJ whole genome shotgun (WGS) entry which is preliminary data.</text>
</comment>
<reference evidence="1" key="1">
    <citation type="submission" date="2020-08" db="EMBL/GenBank/DDBJ databases">
        <title>Multicomponent nature underlies the extraordinary mechanical properties of spider dragline silk.</title>
        <authorList>
            <person name="Kono N."/>
            <person name="Nakamura H."/>
            <person name="Mori M."/>
            <person name="Yoshida Y."/>
            <person name="Ohtoshi R."/>
            <person name="Malay A.D."/>
            <person name="Moran D.A.P."/>
            <person name="Tomita M."/>
            <person name="Numata K."/>
            <person name="Arakawa K."/>
        </authorList>
    </citation>
    <scope>NUCLEOTIDE SEQUENCE</scope>
</reference>
<name>A0A8X6PAP6_NEPPI</name>
<proteinExistence type="predicted"/>
<keyword evidence="2" id="KW-1185">Reference proteome</keyword>
<dbReference type="Proteomes" id="UP000887013">
    <property type="component" value="Unassembled WGS sequence"/>
</dbReference>
<sequence length="124" mass="14257">MIHRSRNMSLKDGFLLIPGNGKVDIFEHKRNLTVRVRILVDNNSEQLGDSSQWKKHYGDMTTECFDLQSENHKGELCFENLTCTALYLERRKEIGFGDAGRFLVLLVGSEMCHKKLISRVGSHF</sequence>
<evidence type="ECO:0000313" key="2">
    <source>
        <dbReference type="Proteomes" id="UP000887013"/>
    </source>
</evidence>
<dbReference type="OrthoDB" id="10619558at2759"/>
<dbReference type="EMBL" id="BMAW01067671">
    <property type="protein sequence ID" value="GFT60941.1"/>
    <property type="molecule type" value="Genomic_DNA"/>
</dbReference>
<protein>
    <submittedName>
        <fullName evidence="1">Uncharacterized protein</fullName>
    </submittedName>
</protein>
<dbReference type="AlphaFoldDB" id="A0A8X6PAP6"/>
<gene>
    <name evidence="1" type="ORF">NPIL_260531</name>
</gene>
<evidence type="ECO:0000313" key="1">
    <source>
        <dbReference type="EMBL" id="GFT60941.1"/>
    </source>
</evidence>